<feature type="non-terminal residue" evidence="2">
    <location>
        <position position="84"/>
    </location>
</feature>
<keyword evidence="1" id="KW-0472">Membrane</keyword>
<dbReference type="AlphaFoldDB" id="A0AAJ1EX21"/>
<keyword evidence="1" id="KW-1133">Transmembrane helix</keyword>
<gene>
    <name evidence="2" type="ORF">LIQ08_19345</name>
</gene>
<organism evidence="2 3">
    <name type="scientific">Mediterraneibacter gnavus</name>
    <name type="common">Ruminococcus gnavus</name>
    <dbReference type="NCBI Taxonomy" id="33038"/>
    <lineage>
        <taxon>Bacteria</taxon>
        <taxon>Bacillati</taxon>
        <taxon>Bacillota</taxon>
        <taxon>Clostridia</taxon>
        <taxon>Lachnospirales</taxon>
        <taxon>Lachnospiraceae</taxon>
        <taxon>Mediterraneibacter</taxon>
    </lineage>
</organism>
<name>A0AAJ1EX21_MEDGN</name>
<dbReference type="EMBL" id="JAJBOM010000126">
    <property type="protein sequence ID" value="MCB5621258.1"/>
    <property type="molecule type" value="Genomic_DNA"/>
</dbReference>
<reference evidence="2" key="1">
    <citation type="submission" date="2021-10" db="EMBL/GenBank/DDBJ databases">
        <title>Collection of gut derived symbiotic bacterial strains cultured from healthy donors.</title>
        <authorList>
            <person name="Lin H."/>
            <person name="Littmann E."/>
            <person name="Claire K."/>
            <person name="Pamer E."/>
        </authorList>
    </citation>
    <scope>NUCLEOTIDE SEQUENCE</scope>
    <source>
        <strain evidence="2">MSK.23.18</strain>
    </source>
</reference>
<accession>A0AAJ1EX21</accession>
<proteinExistence type="predicted"/>
<evidence type="ECO:0000313" key="2">
    <source>
        <dbReference type="EMBL" id="MCB5621258.1"/>
    </source>
</evidence>
<protein>
    <submittedName>
        <fullName evidence="2">Uncharacterized protein</fullName>
    </submittedName>
</protein>
<comment type="caution">
    <text evidence="2">The sequence shown here is derived from an EMBL/GenBank/DDBJ whole genome shotgun (WGS) entry which is preliminary data.</text>
</comment>
<dbReference type="RefSeq" id="WP_202030948.1">
    <property type="nucleotide sequence ID" value="NZ_JAAIQY010000155.1"/>
</dbReference>
<keyword evidence="1" id="KW-0812">Transmembrane</keyword>
<dbReference type="Proteomes" id="UP001297370">
    <property type="component" value="Unassembled WGS sequence"/>
</dbReference>
<evidence type="ECO:0000256" key="1">
    <source>
        <dbReference type="SAM" id="Phobius"/>
    </source>
</evidence>
<feature type="transmembrane region" description="Helical" evidence="1">
    <location>
        <begin position="6"/>
        <end position="25"/>
    </location>
</feature>
<sequence length="84" mass="9267">MMFYIVIGIVLLLLSAGTIAVMVLFEIRDRRAGNIQQGKRLPKKPYSKAFLAAIPRAYESSGTLQGMLTLLVEQCPKENGRAKA</sequence>
<evidence type="ECO:0000313" key="3">
    <source>
        <dbReference type="Proteomes" id="UP001297370"/>
    </source>
</evidence>